<evidence type="ECO:0000313" key="2">
    <source>
        <dbReference type="Proteomes" id="UP000251799"/>
    </source>
</evidence>
<gene>
    <name evidence="1" type="ORF">NCTC8576_04826</name>
</gene>
<dbReference type="AlphaFoldDB" id="A0A2X2HDH0"/>
<protein>
    <submittedName>
        <fullName evidence="1">Uncharacterized protein</fullName>
    </submittedName>
</protein>
<evidence type="ECO:0000313" key="1">
    <source>
        <dbReference type="EMBL" id="SPZ88832.1"/>
    </source>
</evidence>
<accession>A0A2X2HDH0</accession>
<name>A0A2X2HDH0_SHIBO</name>
<sequence length="31" mass="3432">MPLARHILVTISEQLYTVYIRGNDEVANGTG</sequence>
<organism evidence="1 2">
    <name type="scientific">Shigella boydii</name>
    <dbReference type="NCBI Taxonomy" id="621"/>
    <lineage>
        <taxon>Bacteria</taxon>
        <taxon>Pseudomonadati</taxon>
        <taxon>Pseudomonadota</taxon>
        <taxon>Gammaproteobacteria</taxon>
        <taxon>Enterobacterales</taxon>
        <taxon>Enterobacteriaceae</taxon>
        <taxon>Shigella</taxon>
    </lineage>
</organism>
<dbReference type="Proteomes" id="UP000251799">
    <property type="component" value="Unassembled WGS sequence"/>
</dbReference>
<reference evidence="1 2" key="1">
    <citation type="submission" date="2018-06" db="EMBL/GenBank/DDBJ databases">
        <authorList>
            <consortium name="Pathogen Informatics"/>
            <person name="Doyle S."/>
        </authorList>
    </citation>
    <scope>NUCLEOTIDE SEQUENCE [LARGE SCALE GENOMIC DNA]</scope>
    <source>
        <strain evidence="1 2">NCTC8576</strain>
    </source>
</reference>
<dbReference type="EMBL" id="UAUR01000008">
    <property type="protein sequence ID" value="SPZ88832.1"/>
    <property type="molecule type" value="Genomic_DNA"/>
</dbReference>
<proteinExistence type="predicted"/>